<reference evidence="2 3" key="1">
    <citation type="submission" date="2014-01" db="EMBL/GenBank/DDBJ databases">
        <title>Full genme sequencing of cellulolytic bacterium Gynuella sunshinyii YC6258T gen. nov., sp. nov.</title>
        <authorList>
            <person name="Khan H."/>
            <person name="Chung E.J."/>
            <person name="Chung Y.R."/>
        </authorList>
    </citation>
    <scope>NUCLEOTIDE SEQUENCE [LARGE SCALE GENOMIC DNA]</scope>
    <source>
        <strain evidence="2 3">YC6258</strain>
    </source>
</reference>
<evidence type="ECO:0008006" key="4">
    <source>
        <dbReference type="Google" id="ProtNLM"/>
    </source>
</evidence>
<keyword evidence="1" id="KW-0472">Membrane</keyword>
<keyword evidence="3" id="KW-1185">Reference proteome</keyword>
<dbReference type="InterPro" id="IPR032314">
    <property type="entry name" value="DUF4845"/>
</dbReference>
<protein>
    <recommendedName>
        <fullName evidence="4">DUF4845 domain-containing protein</fullName>
    </recommendedName>
</protein>
<dbReference type="AlphaFoldDB" id="A0A0C5VVP4"/>
<keyword evidence="1" id="KW-1133">Transmembrane helix</keyword>
<dbReference type="EMBL" id="CP007142">
    <property type="protein sequence ID" value="AJQ94539.1"/>
    <property type="molecule type" value="Genomic_DNA"/>
</dbReference>
<evidence type="ECO:0000256" key="1">
    <source>
        <dbReference type="SAM" id="Phobius"/>
    </source>
</evidence>
<gene>
    <name evidence="2" type="ORF">YC6258_02501</name>
</gene>
<dbReference type="Pfam" id="PF16137">
    <property type="entry name" value="DUF4845"/>
    <property type="match status" value="1"/>
</dbReference>
<dbReference type="STRING" id="1445510.YC6258_02501"/>
<accession>A0A0C5VVP4</accession>
<dbReference type="OrthoDB" id="6078083at2"/>
<evidence type="ECO:0000313" key="2">
    <source>
        <dbReference type="EMBL" id="AJQ94539.1"/>
    </source>
</evidence>
<dbReference type="Proteomes" id="UP000032266">
    <property type="component" value="Chromosome"/>
</dbReference>
<feature type="transmembrane region" description="Helical" evidence="1">
    <location>
        <begin position="12"/>
        <end position="36"/>
    </location>
</feature>
<dbReference type="RefSeq" id="WP_044617053.1">
    <property type="nucleotide sequence ID" value="NZ_CP007142.1"/>
</dbReference>
<keyword evidence="1" id="KW-0812">Transmembrane</keyword>
<organism evidence="2 3">
    <name type="scientific">Gynuella sunshinyii YC6258</name>
    <dbReference type="NCBI Taxonomy" id="1445510"/>
    <lineage>
        <taxon>Bacteria</taxon>
        <taxon>Pseudomonadati</taxon>
        <taxon>Pseudomonadota</taxon>
        <taxon>Gammaproteobacteria</taxon>
        <taxon>Oceanospirillales</taxon>
        <taxon>Saccharospirillaceae</taxon>
        <taxon>Gynuella</taxon>
    </lineage>
</organism>
<sequence length="123" mass="14047">MKSLKKQRGMSVYTVAFLILIVSFFATLVVKLGPVYMDQWYLNGMLQSMADESGTAEMSISDLRNSLSKRMLVNNVEFDAKEGLKLDTKSNPKKMVLDYSKQVHIMFNVDALVKFHKEYSLLP</sequence>
<dbReference type="KEGG" id="gsn:YC6258_02501"/>
<dbReference type="HOGENOM" id="CLU_149778_1_2_6"/>
<evidence type="ECO:0000313" key="3">
    <source>
        <dbReference type="Proteomes" id="UP000032266"/>
    </source>
</evidence>
<proteinExistence type="predicted"/>
<name>A0A0C5VVP4_9GAMM</name>